<dbReference type="EMBL" id="CM000840">
    <property type="protein sequence ID" value="KRH49619.1"/>
    <property type="molecule type" value="Genomic_DNA"/>
</dbReference>
<dbReference type="AlphaFoldDB" id="K7L278"/>
<evidence type="ECO:0000313" key="2">
    <source>
        <dbReference type="EnsemblPlants" id="KRH49619"/>
    </source>
</evidence>
<organism evidence="1">
    <name type="scientific">Glycine max</name>
    <name type="common">Soybean</name>
    <name type="synonym">Glycine hispida</name>
    <dbReference type="NCBI Taxonomy" id="3847"/>
    <lineage>
        <taxon>Eukaryota</taxon>
        <taxon>Viridiplantae</taxon>
        <taxon>Streptophyta</taxon>
        <taxon>Embryophyta</taxon>
        <taxon>Tracheophyta</taxon>
        <taxon>Spermatophyta</taxon>
        <taxon>Magnoliopsida</taxon>
        <taxon>eudicotyledons</taxon>
        <taxon>Gunneridae</taxon>
        <taxon>Pentapetalae</taxon>
        <taxon>rosids</taxon>
        <taxon>fabids</taxon>
        <taxon>Fabales</taxon>
        <taxon>Fabaceae</taxon>
        <taxon>Papilionoideae</taxon>
        <taxon>50 kb inversion clade</taxon>
        <taxon>NPAAA clade</taxon>
        <taxon>indigoferoid/millettioid clade</taxon>
        <taxon>Phaseoleae</taxon>
        <taxon>Glycine</taxon>
        <taxon>Glycine subgen. Soja</taxon>
    </lineage>
</organism>
<sequence>MLMLSSSGWTFRYGHSFSETLLFLFHLSTLHNQPIIHLYSKFLISNQEFKIIPENGIFISIQNCRFK</sequence>
<dbReference type="EnsemblPlants" id="KRH49619">
    <property type="protein sequence ID" value="KRH49619"/>
    <property type="gene ID" value="GLYMA_07G168200"/>
</dbReference>
<dbReference type="InParanoid" id="K7L278"/>
<reference evidence="2" key="2">
    <citation type="submission" date="2018-02" db="UniProtKB">
        <authorList>
            <consortium name="EnsemblPlants"/>
        </authorList>
    </citation>
    <scope>IDENTIFICATION</scope>
    <source>
        <strain evidence="2">Williams 82</strain>
    </source>
</reference>
<name>K7L278_SOYBN</name>
<dbReference type="Proteomes" id="UP000008827">
    <property type="component" value="Chromosome 7"/>
</dbReference>
<gene>
    <name evidence="1" type="ORF">GLYMA_07G168200</name>
</gene>
<reference evidence="1" key="3">
    <citation type="submission" date="2018-07" db="EMBL/GenBank/DDBJ databases">
        <title>WGS assembly of Glycine max.</title>
        <authorList>
            <person name="Schmutz J."/>
            <person name="Cannon S."/>
            <person name="Schlueter J."/>
            <person name="Ma J."/>
            <person name="Mitros T."/>
            <person name="Nelson W."/>
            <person name="Hyten D."/>
            <person name="Song Q."/>
            <person name="Thelen J."/>
            <person name="Cheng J."/>
            <person name="Xu D."/>
            <person name="Hellsten U."/>
            <person name="May G."/>
            <person name="Yu Y."/>
            <person name="Sakurai T."/>
            <person name="Umezawa T."/>
            <person name="Bhattacharyya M."/>
            <person name="Sandhu D."/>
            <person name="Valliyodan B."/>
            <person name="Lindquist E."/>
            <person name="Peto M."/>
            <person name="Grant D."/>
            <person name="Shu S."/>
            <person name="Goodstein D."/>
            <person name="Barry K."/>
            <person name="Futrell-Griggs M."/>
            <person name="Abernathy B."/>
            <person name="Du J."/>
            <person name="Tian Z."/>
            <person name="Zhu L."/>
            <person name="Gill N."/>
            <person name="Joshi T."/>
            <person name="Libault M."/>
            <person name="Sethuraman A."/>
            <person name="Zhang X."/>
            <person name="Shinozaki K."/>
            <person name="Nguyen H."/>
            <person name="Wing R."/>
            <person name="Cregan P."/>
            <person name="Specht J."/>
            <person name="Grimwood J."/>
            <person name="Rokhsar D."/>
            <person name="Stacey G."/>
            <person name="Shoemaker R."/>
            <person name="Jackson S."/>
        </authorList>
    </citation>
    <scope>NUCLEOTIDE SEQUENCE</scope>
    <source>
        <tissue evidence="1">Callus</tissue>
    </source>
</reference>
<protein>
    <submittedName>
        <fullName evidence="1 2">Uncharacterized protein</fullName>
    </submittedName>
</protein>
<keyword evidence="3" id="KW-1185">Reference proteome</keyword>
<evidence type="ECO:0000313" key="1">
    <source>
        <dbReference type="EMBL" id="KRH49619.1"/>
    </source>
</evidence>
<dbReference type="Gramene" id="KRH49619">
    <property type="protein sequence ID" value="KRH49619"/>
    <property type="gene ID" value="GLYMA_07G168200"/>
</dbReference>
<accession>K7L278</accession>
<proteinExistence type="predicted"/>
<reference evidence="1 2" key="1">
    <citation type="journal article" date="2010" name="Nature">
        <title>Genome sequence of the palaeopolyploid soybean.</title>
        <authorList>
            <person name="Schmutz J."/>
            <person name="Cannon S.B."/>
            <person name="Schlueter J."/>
            <person name="Ma J."/>
            <person name="Mitros T."/>
            <person name="Nelson W."/>
            <person name="Hyten D.L."/>
            <person name="Song Q."/>
            <person name="Thelen J.J."/>
            <person name="Cheng J."/>
            <person name="Xu D."/>
            <person name="Hellsten U."/>
            <person name="May G.D."/>
            <person name="Yu Y."/>
            <person name="Sakurai T."/>
            <person name="Umezawa T."/>
            <person name="Bhattacharyya M.K."/>
            <person name="Sandhu D."/>
            <person name="Valliyodan B."/>
            <person name="Lindquist E."/>
            <person name="Peto M."/>
            <person name="Grant D."/>
            <person name="Shu S."/>
            <person name="Goodstein D."/>
            <person name="Barry K."/>
            <person name="Futrell-Griggs M."/>
            <person name="Abernathy B."/>
            <person name="Du J."/>
            <person name="Tian Z."/>
            <person name="Zhu L."/>
            <person name="Gill N."/>
            <person name="Joshi T."/>
            <person name="Libault M."/>
            <person name="Sethuraman A."/>
            <person name="Zhang X.-C."/>
            <person name="Shinozaki K."/>
            <person name="Nguyen H.T."/>
            <person name="Wing R.A."/>
            <person name="Cregan P."/>
            <person name="Specht J."/>
            <person name="Grimwood J."/>
            <person name="Rokhsar D."/>
            <person name="Stacey G."/>
            <person name="Shoemaker R.C."/>
            <person name="Jackson S.A."/>
        </authorList>
    </citation>
    <scope>NUCLEOTIDE SEQUENCE</scope>
    <source>
        <strain evidence="2">cv. Williams 82</strain>
        <tissue evidence="1">Callus</tissue>
    </source>
</reference>
<dbReference type="PaxDb" id="3847-GLYMA07G24955.1"/>
<evidence type="ECO:0000313" key="3">
    <source>
        <dbReference type="Proteomes" id="UP000008827"/>
    </source>
</evidence>
<dbReference type="HOGENOM" id="CLU_2817544_0_0_1"/>